<reference evidence="1" key="1">
    <citation type="journal article" date="2014" name="Int. J. Syst. Evol. Microbiol.">
        <title>Complete genome sequence of Corynebacterium casei LMG S-19264T (=DSM 44701T), isolated from a smear-ripened cheese.</title>
        <authorList>
            <consortium name="US DOE Joint Genome Institute (JGI-PGF)"/>
            <person name="Walter F."/>
            <person name="Albersmeier A."/>
            <person name="Kalinowski J."/>
            <person name="Ruckert C."/>
        </authorList>
    </citation>
    <scope>NUCLEOTIDE SEQUENCE</scope>
    <source>
        <strain evidence="1">KCTC 42590</strain>
    </source>
</reference>
<evidence type="ECO:0008006" key="3">
    <source>
        <dbReference type="Google" id="ProtNLM"/>
    </source>
</evidence>
<organism evidence="1 2">
    <name type="scientific">Kordiimonas sediminis</name>
    <dbReference type="NCBI Taxonomy" id="1735581"/>
    <lineage>
        <taxon>Bacteria</taxon>
        <taxon>Pseudomonadati</taxon>
        <taxon>Pseudomonadota</taxon>
        <taxon>Alphaproteobacteria</taxon>
        <taxon>Kordiimonadales</taxon>
        <taxon>Kordiimonadaceae</taxon>
        <taxon>Kordiimonas</taxon>
    </lineage>
</organism>
<dbReference type="RefSeq" id="WP_191252437.1">
    <property type="nucleotide sequence ID" value="NZ_BNCI01000002.1"/>
</dbReference>
<keyword evidence="2" id="KW-1185">Reference proteome</keyword>
<comment type="caution">
    <text evidence="1">The sequence shown here is derived from an EMBL/GenBank/DDBJ whole genome shotgun (WGS) entry which is preliminary data.</text>
</comment>
<dbReference type="Proteomes" id="UP000630923">
    <property type="component" value="Unassembled WGS sequence"/>
</dbReference>
<proteinExistence type="predicted"/>
<evidence type="ECO:0000313" key="2">
    <source>
        <dbReference type="Proteomes" id="UP000630923"/>
    </source>
</evidence>
<dbReference type="AlphaFoldDB" id="A0A919E6U9"/>
<protein>
    <recommendedName>
        <fullName evidence="3">Ankyrin repeat domain-containing protein</fullName>
    </recommendedName>
</protein>
<reference evidence="1" key="2">
    <citation type="submission" date="2020-09" db="EMBL/GenBank/DDBJ databases">
        <authorList>
            <person name="Sun Q."/>
            <person name="Kim S."/>
        </authorList>
    </citation>
    <scope>NUCLEOTIDE SEQUENCE</scope>
    <source>
        <strain evidence="1">KCTC 42590</strain>
    </source>
</reference>
<sequence length="251" mass="28397">MKKTLWGAVGVIILIQASAWFQGDSFQSVYVEPIENGDVAFAREALSQDVRNHTDWSLLQYAVLMDNLPMLETLIQAGADPSKPFGPYENAIDASVRHESANTTKYFQDRGFDITLYIKRVEFEKQQKAMQERTKEFAKSGDGYARSLLINTLNSPDSYDEKSEELVWAGQDEKGRPAGIYKFEFSAQNGFGASLRGCRYVSFWLNPGDKVGYYNNTYVQSCDSWGDGDDQAAVDTLVRLNFQRETQLNQQ</sequence>
<dbReference type="Gene3D" id="1.25.40.20">
    <property type="entry name" value="Ankyrin repeat-containing domain"/>
    <property type="match status" value="1"/>
</dbReference>
<evidence type="ECO:0000313" key="1">
    <source>
        <dbReference type="EMBL" id="GHF24909.1"/>
    </source>
</evidence>
<gene>
    <name evidence="1" type="ORF">GCM10017044_19590</name>
</gene>
<accession>A0A919E6U9</accession>
<name>A0A919E6U9_9PROT</name>
<dbReference type="InterPro" id="IPR036770">
    <property type="entry name" value="Ankyrin_rpt-contain_sf"/>
</dbReference>
<dbReference type="SUPFAM" id="SSF48403">
    <property type="entry name" value="Ankyrin repeat"/>
    <property type="match status" value="1"/>
</dbReference>
<dbReference type="EMBL" id="BNCI01000002">
    <property type="protein sequence ID" value="GHF24909.1"/>
    <property type="molecule type" value="Genomic_DNA"/>
</dbReference>